<sequence length="164" mass="18822">MKILMKMEKWIHHLVHRFIQVLLVLTVLIVLVQVGLRYFFSYTPSWSEELTLVLLIWISFIGIAVGFRENLHIAVEFVVNRFPEGVRNGLEWLTRLLVLVLGCLFIYFGGQFTIMMSNTAMPGTQLPLAVMYFCIPTCGLLMILYTFFNAILPKSDGAEEEGDE</sequence>
<gene>
    <name evidence="11" type="ORF">C8P63_12432</name>
</gene>
<evidence type="ECO:0000256" key="3">
    <source>
        <dbReference type="ARBA" id="ARBA00022475"/>
    </source>
</evidence>
<keyword evidence="3" id="KW-1003">Cell membrane</keyword>
<dbReference type="Pfam" id="PF04290">
    <property type="entry name" value="DctQ"/>
    <property type="match status" value="1"/>
</dbReference>
<evidence type="ECO:0000256" key="2">
    <source>
        <dbReference type="ARBA" id="ARBA00022448"/>
    </source>
</evidence>
<dbReference type="PANTHER" id="PTHR35011:SF11">
    <property type="entry name" value="TRAP TRANSPORTER SMALL PERMEASE PROTEIN"/>
    <property type="match status" value="1"/>
</dbReference>
<evidence type="ECO:0000256" key="7">
    <source>
        <dbReference type="ARBA" id="ARBA00023136"/>
    </source>
</evidence>
<evidence type="ECO:0000313" key="12">
    <source>
        <dbReference type="Proteomes" id="UP000244240"/>
    </source>
</evidence>
<evidence type="ECO:0000256" key="6">
    <source>
        <dbReference type="ARBA" id="ARBA00022989"/>
    </source>
</evidence>
<organism evidence="11 12">
    <name type="scientific">Melghirimyces profundicolus</name>
    <dbReference type="NCBI Taxonomy" id="1242148"/>
    <lineage>
        <taxon>Bacteria</taxon>
        <taxon>Bacillati</taxon>
        <taxon>Bacillota</taxon>
        <taxon>Bacilli</taxon>
        <taxon>Bacillales</taxon>
        <taxon>Thermoactinomycetaceae</taxon>
        <taxon>Melghirimyces</taxon>
    </lineage>
</organism>
<feature type="domain" description="Tripartite ATP-independent periplasmic transporters DctQ component" evidence="10">
    <location>
        <begin position="27"/>
        <end position="147"/>
    </location>
</feature>
<dbReference type="InterPro" id="IPR007387">
    <property type="entry name" value="TRAP_DctQ"/>
</dbReference>
<protein>
    <submittedName>
        <fullName evidence="11">TRAP-type C4-dicarboxylate transport system permease small subunit</fullName>
    </submittedName>
</protein>
<evidence type="ECO:0000256" key="8">
    <source>
        <dbReference type="ARBA" id="ARBA00038436"/>
    </source>
</evidence>
<keyword evidence="5 9" id="KW-0812">Transmembrane</keyword>
<keyword evidence="12" id="KW-1185">Reference proteome</keyword>
<dbReference type="InterPro" id="IPR055348">
    <property type="entry name" value="DctQ"/>
</dbReference>
<evidence type="ECO:0000259" key="10">
    <source>
        <dbReference type="Pfam" id="PF04290"/>
    </source>
</evidence>
<comment type="similarity">
    <text evidence="8">Belongs to the TRAP transporter small permease family.</text>
</comment>
<dbReference type="AlphaFoldDB" id="A0A2T6BD55"/>
<feature type="transmembrane region" description="Helical" evidence="9">
    <location>
        <begin position="92"/>
        <end position="109"/>
    </location>
</feature>
<evidence type="ECO:0000256" key="4">
    <source>
        <dbReference type="ARBA" id="ARBA00022519"/>
    </source>
</evidence>
<keyword evidence="7 9" id="KW-0472">Membrane</keyword>
<dbReference type="OrthoDB" id="49066at2"/>
<dbReference type="EMBL" id="QBKR01000024">
    <property type="protein sequence ID" value="PTX53976.1"/>
    <property type="molecule type" value="Genomic_DNA"/>
</dbReference>
<comment type="caution">
    <text evidence="11">The sequence shown here is derived from an EMBL/GenBank/DDBJ whole genome shotgun (WGS) entry which is preliminary data.</text>
</comment>
<evidence type="ECO:0000256" key="1">
    <source>
        <dbReference type="ARBA" id="ARBA00004429"/>
    </source>
</evidence>
<feature type="transmembrane region" description="Helical" evidence="9">
    <location>
        <begin position="52"/>
        <end position="71"/>
    </location>
</feature>
<keyword evidence="4" id="KW-0997">Cell inner membrane</keyword>
<evidence type="ECO:0000256" key="9">
    <source>
        <dbReference type="SAM" id="Phobius"/>
    </source>
</evidence>
<dbReference type="GO" id="GO:0015740">
    <property type="term" value="P:C4-dicarboxylate transport"/>
    <property type="evidence" value="ECO:0007669"/>
    <property type="project" value="TreeGrafter"/>
</dbReference>
<keyword evidence="2" id="KW-0813">Transport</keyword>
<feature type="transmembrane region" description="Helical" evidence="9">
    <location>
        <begin position="21"/>
        <end position="40"/>
    </location>
</feature>
<accession>A0A2T6BD55</accession>
<dbReference type="GO" id="GO:0005886">
    <property type="term" value="C:plasma membrane"/>
    <property type="evidence" value="ECO:0007669"/>
    <property type="project" value="UniProtKB-SubCell"/>
</dbReference>
<dbReference type="Proteomes" id="UP000244240">
    <property type="component" value="Unassembled WGS sequence"/>
</dbReference>
<comment type="subcellular location">
    <subcellularLocation>
        <location evidence="1">Cell inner membrane</location>
        <topology evidence="1">Multi-pass membrane protein</topology>
    </subcellularLocation>
</comment>
<dbReference type="PANTHER" id="PTHR35011">
    <property type="entry name" value="2,3-DIKETO-L-GULONATE TRAP TRANSPORTER SMALL PERMEASE PROTEIN YIAM"/>
    <property type="match status" value="1"/>
</dbReference>
<dbReference type="RefSeq" id="WP_108025474.1">
    <property type="nucleotide sequence ID" value="NZ_QBKR01000024.1"/>
</dbReference>
<reference evidence="11 12" key="1">
    <citation type="submission" date="2018-04" db="EMBL/GenBank/DDBJ databases">
        <title>Genomic Encyclopedia of Archaeal and Bacterial Type Strains, Phase II (KMG-II): from individual species to whole genera.</title>
        <authorList>
            <person name="Goeker M."/>
        </authorList>
    </citation>
    <scope>NUCLEOTIDE SEQUENCE [LARGE SCALE GENOMIC DNA]</scope>
    <source>
        <strain evidence="11 12">DSM 45787</strain>
    </source>
</reference>
<name>A0A2T6BD55_9BACL</name>
<evidence type="ECO:0000313" key="11">
    <source>
        <dbReference type="EMBL" id="PTX53976.1"/>
    </source>
</evidence>
<feature type="transmembrane region" description="Helical" evidence="9">
    <location>
        <begin position="129"/>
        <end position="148"/>
    </location>
</feature>
<proteinExistence type="inferred from homology"/>
<keyword evidence="6 9" id="KW-1133">Transmembrane helix</keyword>
<dbReference type="GO" id="GO:0022857">
    <property type="term" value="F:transmembrane transporter activity"/>
    <property type="evidence" value="ECO:0007669"/>
    <property type="project" value="TreeGrafter"/>
</dbReference>
<evidence type="ECO:0000256" key="5">
    <source>
        <dbReference type="ARBA" id="ARBA00022692"/>
    </source>
</evidence>